<dbReference type="GO" id="GO:0005886">
    <property type="term" value="C:plasma membrane"/>
    <property type="evidence" value="ECO:0007669"/>
    <property type="project" value="UniProtKB-SubCell"/>
</dbReference>
<keyword evidence="3 6" id="KW-0812">Transmembrane</keyword>
<evidence type="ECO:0000313" key="8">
    <source>
        <dbReference type="EMBL" id="QQF83255.1"/>
    </source>
</evidence>
<feature type="domain" description="RDD" evidence="7">
    <location>
        <begin position="40"/>
        <end position="154"/>
    </location>
</feature>
<gene>
    <name evidence="8" type="ORF">JFL49_04985</name>
</gene>
<feature type="transmembrane region" description="Helical" evidence="6">
    <location>
        <begin position="46"/>
        <end position="64"/>
    </location>
</feature>
<keyword evidence="4 6" id="KW-1133">Transmembrane helix</keyword>
<dbReference type="AlphaFoldDB" id="A0A9Q7E646"/>
<evidence type="ECO:0000256" key="5">
    <source>
        <dbReference type="ARBA" id="ARBA00023136"/>
    </source>
</evidence>
<keyword evidence="2" id="KW-1003">Cell membrane</keyword>
<name>A0A9Q7E646_HISSO</name>
<evidence type="ECO:0000256" key="1">
    <source>
        <dbReference type="ARBA" id="ARBA00004651"/>
    </source>
</evidence>
<evidence type="ECO:0000313" key="9">
    <source>
        <dbReference type="Proteomes" id="UP000595373"/>
    </source>
</evidence>
<dbReference type="PANTHER" id="PTHR36115:SF4">
    <property type="entry name" value="MEMBRANE PROTEIN"/>
    <property type="match status" value="1"/>
</dbReference>
<evidence type="ECO:0000256" key="3">
    <source>
        <dbReference type="ARBA" id="ARBA00022692"/>
    </source>
</evidence>
<comment type="subcellular location">
    <subcellularLocation>
        <location evidence="1">Cell membrane</location>
        <topology evidence="1">Multi-pass membrane protein</topology>
    </subcellularLocation>
</comment>
<proteinExistence type="predicted"/>
<dbReference type="EMBL" id="CP066558">
    <property type="protein sequence ID" value="QQF83255.1"/>
    <property type="molecule type" value="Genomic_DNA"/>
</dbReference>
<sequence length="163" mass="18827">MIVEKLNEKNNSNDENRKFIVEEDHKLQANSNNVSDIVYASRFKRWLASLINALLFYVAILFGAIVLNQIAGLIFIFLYIGYQLFLMYNAKQTLAKKWLNLQVIDYRTNHPLTFGRYVLREFIEQLFALTGILTSVSAIVAFANEERRSLVDIVMSTIVVKKT</sequence>
<feature type="transmembrane region" description="Helical" evidence="6">
    <location>
        <begin position="70"/>
        <end position="88"/>
    </location>
</feature>
<protein>
    <submittedName>
        <fullName evidence="8">RDD family protein</fullName>
    </submittedName>
</protein>
<evidence type="ECO:0000256" key="4">
    <source>
        <dbReference type="ARBA" id="ARBA00022989"/>
    </source>
</evidence>
<evidence type="ECO:0000259" key="7">
    <source>
        <dbReference type="Pfam" id="PF06271"/>
    </source>
</evidence>
<dbReference type="RefSeq" id="WP_075293915.1">
    <property type="nucleotide sequence ID" value="NZ_CP018802.1"/>
</dbReference>
<organism evidence="8 9">
    <name type="scientific">Histophilus somni</name>
    <name type="common">Haemophilus somnus</name>
    <dbReference type="NCBI Taxonomy" id="731"/>
    <lineage>
        <taxon>Bacteria</taxon>
        <taxon>Pseudomonadati</taxon>
        <taxon>Pseudomonadota</taxon>
        <taxon>Gammaproteobacteria</taxon>
        <taxon>Pasteurellales</taxon>
        <taxon>Pasteurellaceae</taxon>
        <taxon>Histophilus</taxon>
    </lineage>
</organism>
<dbReference type="PANTHER" id="PTHR36115">
    <property type="entry name" value="PROLINE-RICH ANTIGEN HOMOLOG-RELATED"/>
    <property type="match status" value="1"/>
</dbReference>
<dbReference type="Pfam" id="PF06271">
    <property type="entry name" value="RDD"/>
    <property type="match status" value="1"/>
</dbReference>
<dbReference type="InterPro" id="IPR010432">
    <property type="entry name" value="RDD"/>
</dbReference>
<evidence type="ECO:0000256" key="2">
    <source>
        <dbReference type="ARBA" id="ARBA00022475"/>
    </source>
</evidence>
<keyword evidence="9" id="KW-1185">Reference proteome</keyword>
<evidence type="ECO:0000256" key="6">
    <source>
        <dbReference type="SAM" id="Phobius"/>
    </source>
</evidence>
<dbReference type="InterPro" id="IPR051791">
    <property type="entry name" value="Pra-immunoreactive"/>
</dbReference>
<accession>A0A9Q7E646</accession>
<reference evidence="8 9" key="1">
    <citation type="submission" date="2020-12" db="EMBL/GenBank/DDBJ databases">
        <title>ASc-MMNZ-VFA-070.</title>
        <authorList>
            <person name="Schryvers A."/>
            <person name="Mostafa Nazari M."/>
            <person name="Farshchi Andisi V."/>
            <person name="Timsit E."/>
            <person name="Walter Morck D."/>
        </authorList>
    </citation>
    <scope>NUCLEOTIDE SEQUENCE [LARGE SCALE GENOMIC DNA]</scope>
    <source>
        <strain evidence="8 9">ASc-MMNZ-VFA-070</strain>
    </source>
</reference>
<keyword evidence="5 6" id="KW-0472">Membrane</keyword>
<dbReference type="Proteomes" id="UP000595373">
    <property type="component" value="Chromosome"/>
</dbReference>